<proteinExistence type="predicted"/>
<feature type="domain" description="Nudix hydrolase" evidence="3">
    <location>
        <begin position="22"/>
        <end position="154"/>
    </location>
</feature>
<evidence type="ECO:0000259" key="3">
    <source>
        <dbReference type="PROSITE" id="PS51462"/>
    </source>
</evidence>
<dbReference type="InterPro" id="IPR015797">
    <property type="entry name" value="NUDIX_hydrolase-like_dom_sf"/>
</dbReference>
<organism evidence="4">
    <name type="scientific">Rhizoctonia solani dsRNA virus 10</name>
    <dbReference type="NCBI Taxonomy" id="2600095"/>
    <lineage>
        <taxon>Viruses</taxon>
        <taxon>Riboviria</taxon>
        <taxon>Orthornavirae</taxon>
        <taxon>Duplornaviricota</taxon>
        <taxon>Chrymotiviricetes</taxon>
        <taxon>Ghabrivirales</taxon>
        <taxon>Alphatotivirineae</taxon>
        <taxon>Phlegiviridae</taxon>
        <taxon>Phlegivirus</taxon>
        <taxon>Phlegivirus sani</taxon>
    </lineage>
</organism>
<dbReference type="InterPro" id="IPR000086">
    <property type="entry name" value="NUDIX_hydrolase_dom"/>
</dbReference>
<keyword evidence="1" id="KW-0378">Hydrolase</keyword>
<reference evidence="4" key="1">
    <citation type="journal article" date="2019" name="Front. Cell. Infect. Microbiol.">
        <title>Extreme Diversity of Mycoviruses Present in Isolates of Rhizoctonia solani AG2-2 LP From Zoysia japonica From Brazil.</title>
        <authorList>
            <person name="Picarelli M.A.S.C."/>
            <person name="Forgia M."/>
            <person name="Rivas E.B."/>
            <person name="Nerva L."/>
            <person name="Chiapello M."/>
            <person name="Turina M."/>
            <person name="Colariccio A."/>
        </authorList>
    </citation>
    <scope>NUCLEOTIDE SEQUENCE</scope>
    <source>
        <strain evidence="4">B</strain>
    </source>
</reference>
<feature type="region of interest" description="Disordered" evidence="2">
    <location>
        <begin position="1583"/>
        <end position="1636"/>
    </location>
</feature>
<evidence type="ECO:0000256" key="1">
    <source>
        <dbReference type="ARBA" id="ARBA00022801"/>
    </source>
</evidence>
<dbReference type="SUPFAM" id="SSF55811">
    <property type="entry name" value="Nudix"/>
    <property type="match status" value="1"/>
</dbReference>
<dbReference type="CDD" id="cd02883">
    <property type="entry name" value="NUDIX_Hydrolase"/>
    <property type="match status" value="1"/>
</dbReference>
<protein>
    <recommendedName>
        <fullName evidence="3">Nudix hydrolase domain-containing protein</fullName>
    </recommendedName>
</protein>
<evidence type="ECO:0000256" key="2">
    <source>
        <dbReference type="SAM" id="MobiDB-lite"/>
    </source>
</evidence>
<dbReference type="InterPro" id="IPR020084">
    <property type="entry name" value="NUDIX_hydrolase_CS"/>
</dbReference>
<dbReference type="PROSITE" id="PS00893">
    <property type="entry name" value="NUDIX_BOX"/>
    <property type="match status" value="1"/>
</dbReference>
<dbReference type="Gene3D" id="3.90.79.10">
    <property type="entry name" value="Nucleoside Triphosphate Pyrophosphohydrolase"/>
    <property type="match status" value="1"/>
</dbReference>
<sequence length="1636" mass="178577">MSILYFLWPRTFYISSRPGRSYVNTAVVGLLVSPAGMLLAVRGPDTTNAELHGLWAGIGGKVDGDETLDEALDREFMEEVGVNISDMPRSPLGVTRQGDTTVQHFIVYSDKDVTPNVPADEAKKVVTPTFFKINALPTSDMVPELGHLVLSNLSRMRFAALKTGAVAAPAKWIERAVELLPPGIGALLVNNKDSLCTAYALNAQLPPDEKLDLERLAAAIPEHGYAPTDLLNAKQLRQLGIWDSISSRWTSGGPESKILLMYTQNGDSGHYDGLFKMAGPDDIRVQILYPNGMSAAAAARTGVYTSLPGMAPPTCEKCKLTDDECECDDTTPDDSVSQAASSVSSVSSKSTGISGLTMRASDVGTTTGKLRRSAFERFAGKMGLKTASGKAAVQSTAPPADTFWSALGNIIHAAALRDSIHMVFSSRDDVATTVKPADHVVAPTPTVENARFARLFMAPSIDAVLEATPSWRAMTVYVRTAVNLRSSIVNAGVWLDLTAPTQQRNTRTLFENVTAVKTQDKPDSLAKDLGSLFGLAFRPPAAANNPTFSAKATADALARVVMSYSDRGTDGMKHIYMRLLAGWFAAAVGATSTATVDHTRTGASERTLFPSAEHWSYIFDANENQLADGDMPTFRQRRGITGWSIFPIVNFHGGVWPAVARGSDWRVVLASLHLPFLGFTTNPMFGDAQSARLHALTQFQDRIPRIAILSGANNAALRGNWPAQADWRRRLEDPASWRDAIIAMLRNFGGSAAFNAALEDFGLHAFRHMSPEIAEIPAPLSRRYRNDDDYVMTLAARLFVMRVMIPMTANVDALAANNDTARNVGAIMGATMRGANIDKATIVAAHAADPNDPAVVLANRWWRVFFVRSNIQGIRDLHAQTFAAANMTEVDAEWFQYFSCEAFTDLPAVPGSLDGLERMLRHMTHAEFVNLMCWLSDDGFAARWRLRVQANGEEEVHVRAPLHRTYGGVDDAHAIPAVNRPETWLNGYYMSREASMTTTNLVVSSAYTVPSGVNAIKSVRSGVEIYHSDDAALDLAQQMLEIDGGDYLRRLAAFAITVRSAADSAAEKHMVSASRILLSAGTIRTGSVDLDAVIERTNAVWKIGDAQKLLADYMHDLSVGIQSQGFAIDLVTQSNLKIAVYRWQQLNGFEYNGSDRDQINLTWSCLHPAMSNIYTPDLRRTPIILAPKLQYLANRVTGDQTPWDSWVAATSDFAPTDLMGAFRVWMYSMGWTVDLTFSTMYKARDSHPLPTAYPILADYDHEPTRRSDTLPYSTTYGTEATSWYTPVFGYSYDYQDDAWLRPGRLYNFSMSPVLGQRAPIMNGRAARAYTTASPTGWPAALWGARSLEGIGLYAGMTNAPDYVFIDAAGYDTQPVREYAAYGGYYTTGNPTVTRMRRGALAIAGINPNERATDGNNVEFGDDYTYGGVIVSSLLEPTAIAGVSNIDMFYTIQPAMAARFDRWHWIPEVDRYPIDLSPRIVVARSDDTGLTSDNFPNQFAALQRAQIWSTAGPGRDSRVPAVPGVDVGLTRNITFDEPHVVLERPTYDPRHLVEGIQGRSAAQLERKIKAAEDEAAKLKKELAKAKAAEKKPVRGRKAVATSVASSSRSSASSVTTDLRSKLSKTASKPGKGKSGFV</sequence>
<dbReference type="PROSITE" id="PS51462">
    <property type="entry name" value="NUDIX"/>
    <property type="match status" value="1"/>
</dbReference>
<dbReference type="GO" id="GO:0016787">
    <property type="term" value="F:hydrolase activity"/>
    <property type="evidence" value="ECO:0007669"/>
    <property type="project" value="UniProtKB-KW"/>
</dbReference>
<feature type="compositionally biased region" description="Low complexity" evidence="2">
    <location>
        <begin position="1597"/>
        <end position="1615"/>
    </location>
</feature>
<dbReference type="Pfam" id="PF00293">
    <property type="entry name" value="NUDIX"/>
    <property type="match status" value="1"/>
</dbReference>
<name>A0A5B8HAB8_9VIRU</name>
<accession>A0A5B8HAB8</accession>
<evidence type="ECO:0000313" key="4">
    <source>
        <dbReference type="EMBL" id="QDW81303.1"/>
    </source>
</evidence>
<dbReference type="EMBL" id="MK532272">
    <property type="protein sequence ID" value="QDW81303.1"/>
    <property type="molecule type" value="Genomic_RNA"/>
</dbReference>